<dbReference type="AlphaFoldDB" id="A0A646KMQ5"/>
<keyword evidence="2" id="KW-1185">Reference proteome</keyword>
<dbReference type="EMBL" id="VCLA01000166">
    <property type="protein sequence ID" value="MQT03211.1"/>
    <property type="molecule type" value="Genomic_DNA"/>
</dbReference>
<accession>A0A646KMQ5</accession>
<evidence type="ECO:0000313" key="1">
    <source>
        <dbReference type="EMBL" id="MQT03211.1"/>
    </source>
</evidence>
<feature type="non-terminal residue" evidence="1">
    <location>
        <position position="1"/>
    </location>
</feature>
<reference evidence="1 2" key="1">
    <citation type="submission" date="2019-05" db="EMBL/GenBank/DDBJ databases">
        <title>Comparative genomics and metabolomics analyses of clavulanic acid producing Streptomyces species provides insight into specialized metabolism and evolution of beta-lactam biosynthetic gene clusters.</title>
        <authorList>
            <person name="Moore M.A."/>
            <person name="Cruz-Morales P."/>
            <person name="Barona Gomez F."/>
            <person name="Kapil T."/>
        </authorList>
    </citation>
    <scope>NUCLEOTIDE SEQUENCE [LARGE SCALE GENOMIC DNA]</scope>
    <source>
        <strain evidence="1 2">NRRL 5741</strain>
    </source>
</reference>
<protein>
    <submittedName>
        <fullName evidence="1">N-acetylmuramoyl-L-alanine amidase</fullName>
    </submittedName>
</protein>
<comment type="caution">
    <text evidence="1">The sequence shown here is derived from an EMBL/GenBank/DDBJ whole genome shotgun (WGS) entry which is preliminary data.</text>
</comment>
<sequence length="28" mass="3130">AVEKASAAICRAYGWSQRSVIGHKEWQP</sequence>
<organism evidence="1 2">
    <name type="scientific">Streptomyces jumonjinensis</name>
    <dbReference type="NCBI Taxonomy" id="1945"/>
    <lineage>
        <taxon>Bacteria</taxon>
        <taxon>Bacillati</taxon>
        <taxon>Actinomycetota</taxon>
        <taxon>Actinomycetes</taxon>
        <taxon>Kitasatosporales</taxon>
        <taxon>Streptomycetaceae</taxon>
        <taxon>Streptomyces</taxon>
    </lineage>
</organism>
<proteinExistence type="predicted"/>
<feature type="non-terminal residue" evidence="1">
    <location>
        <position position="28"/>
    </location>
</feature>
<dbReference type="Proteomes" id="UP000419138">
    <property type="component" value="Unassembled WGS sequence"/>
</dbReference>
<name>A0A646KMQ5_STRJU</name>
<evidence type="ECO:0000313" key="2">
    <source>
        <dbReference type="Proteomes" id="UP000419138"/>
    </source>
</evidence>
<gene>
    <name evidence="1" type="ORF">FF041_24370</name>
</gene>